<feature type="signal peptide" evidence="3">
    <location>
        <begin position="1"/>
        <end position="19"/>
    </location>
</feature>
<dbReference type="Pfam" id="PF07221">
    <property type="entry name" value="GlcNAc_2-epim"/>
    <property type="match status" value="1"/>
</dbReference>
<evidence type="ECO:0000313" key="5">
    <source>
        <dbReference type="Proteomes" id="UP000241507"/>
    </source>
</evidence>
<feature type="chain" id="PRO_5015305809" evidence="3">
    <location>
        <begin position="20"/>
        <end position="447"/>
    </location>
</feature>
<dbReference type="OrthoDB" id="618431at2"/>
<dbReference type="InterPro" id="IPR008928">
    <property type="entry name" value="6-hairpin_glycosidase_sf"/>
</dbReference>
<evidence type="ECO:0000256" key="3">
    <source>
        <dbReference type="SAM" id="SignalP"/>
    </source>
</evidence>
<gene>
    <name evidence="4" type="ORF">C7S20_04555</name>
</gene>
<accession>A0A2R3Z2T4</accession>
<dbReference type="InterPro" id="IPR012341">
    <property type="entry name" value="6hp_glycosidase-like_sf"/>
</dbReference>
<dbReference type="GO" id="GO:0005975">
    <property type="term" value="P:carbohydrate metabolic process"/>
    <property type="evidence" value="ECO:0007669"/>
    <property type="project" value="InterPro"/>
</dbReference>
<dbReference type="SUPFAM" id="SSF48208">
    <property type="entry name" value="Six-hairpin glycosidases"/>
    <property type="match status" value="1"/>
</dbReference>
<keyword evidence="5" id="KW-1185">Reference proteome</keyword>
<reference evidence="5" key="1">
    <citation type="submission" date="2018-03" db="EMBL/GenBank/DDBJ databases">
        <title>Gramella fulva sp. nov., isolated from a dry surface of tidal flat.</title>
        <authorList>
            <person name="Hwang S.H."/>
            <person name="Hwang W.M."/>
            <person name="Kang K."/>
            <person name="Ahn T.-Y."/>
        </authorList>
    </citation>
    <scope>NUCLEOTIDE SEQUENCE [LARGE SCALE GENOMIC DNA]</scope>
    <source>
        <strain evidence="5">SH35</strain>
    </source>
</reference>
<dbReference type="AlphaFoldDB" id="A0A2R3Z2T4"/>
<comment type="similarity">
    <text evidence="1">Belongs to the N-acylglucosamine 2-epimerase family.</text>
</comment>
<dbReference type="InterPro" id="IPR010819">
    <property type="entry name" value="AGE/CE"/>
</dbReference>
<name>A0A2R3Z2T4_9FLAO</name>
<dbReference type="PANTHER" id="PTHR15108">
    <property type="entry name" value="N-ACYLGLUCOSAMINE-2-EPIMERASE"/>
    <property type="match status" value="1"/>
</dbReference>
<sequence>MKLNIFLMIFLLPFYPVIAQENQRNEQVVDEMKKAVKTDLLDKWYPLAIDNEDGGFYSEITYNFKLGEKQDKMIVTQARNVWTTSKASQLYPEQKAEYLRYADHGFQFLKEVMWDKKNGGFHNLVTKDGKPILKEGEEKTAYGNSFALYALAAYYDASGNEEALEMAKKTFLWLEKHSHDPVNKGYYQSMQLDGTPIERDSSFASTSDVGYKDQNSSIHLLEAFTELYHVWPDQLVAKRLEELLLLIRDRIVSDRNYMNLFFTPDWKAVSFQNESRENIQKHYYLDHVSFGHDVETAYLMKEASEALHRDDIEKTIARGKKMVDHALENGWDKEKGGFYDGGYYFKGADSLEIVNSDKNWWSQAEGLNSLLLMDELFPNDPHNYRDHFEQLWKYTKTYLMDDRFGGWYEWGQDTRPETKNDLKGHIWKATYHDFRALTNCIKRLEKN</sequence>
<keyword evidence="3" id="KW-0732">Signal</keyword>
<evidence type="ECO:0000256" key="1">
    <source>
        <dbReference type="ARBA" id="ARBA00008558"/>
    </source>
</evidence>
<dbReference type="EMBL" id="CP028136">
    <property type="protein sequence ID" value="AVR44593.1"/>
    <property type="molecule type" value="Genomic_DNA"/>
</dbReference>
<dbReference type="Gene3D" id="1.50.10.10">
    <property type="match status" value="1"/>
</dbReference>
<dbReference type="GO" id="GO:0016853">
    <property type="term" value="F:isomerase activity"/>
    <property type="evidence" value="ECO:0007669"/>
    <property type="project" value="UniProtKB-KW"/>
</dbReference>
<evidence type="ECO:0000313" key="4">
    <source>
        <dbReference type="EMBL" id="AVR44593.1"/>
    </source>
</evidence>
<proteinExistence type="inferred from homology"/>
<organism evidence="4 5">
    <name type="scientific">Christiangramia fulva</name>
    <dbReference type="NCBI Taxonomy" id="2126553"/>
    <lineage>
        <taxon>Bacteria</taxon>
        <taxon>Pseudomonadati</taxon>
        <taxon>Bacteroidota</taxon>
        <taxon>Flavobacteriia</taxon>
        <taxon>Flavobacteriales</taxon>
        <taxon>Flavobacteriaceae</taxon>
        <taxon>Christiangramia</taxon>
    </lineage>
</organism>
<dbReference type="Proteomes" id="UP000241507">
    <property type="component" value="Chromosome"/>
</dbReference>
<dbReference type="KEGG" id="grs:C7S20_04555"/>
<protein>
    <submittedName>
        <fullName evidence="4">N-acylglucosamine 2-epimerase</fullName>
    </submittedName>
</protein>
<evidence type="ECO:0000256" key="2">
    <source>
        <dbReference type="ARBA" id="ARBA00023235"/>
    </source>
</evidence>
<keyword evidence="2" id="KW-0413">Isomerase</keyword>